<gene>
    <name evidence="6" type="ORF">A5892_18290</name>
</gene>
<dbReference type="InterPro" id="IPR016161">
    <property type="entry name" value="Ald_DH/histidinol_DH"/>
</dbReference>
<dbReference type="Gene3D" id="3.40.309.10">
    <property type="entry name" value="Aldehyde Dehydrogenase, Chain A, domain 2"/>
    <property type="match status" value="1"/>
</dbReference>
<dbReference type="AlphaFoldDB" id="A0A172YIW8"/>
<evidence type="ECO:0000259" key="5">
    <source>
        <dbReference type="Pfam" id="PF00171"/>
    </source>
</evidence>
<dbReference type="Pfam" id="PF00171">
    <property type="entry name" value="Aldedh"/>
    <property type="match status" value="1"/>
</dbReference>
<dbReference type="PROSITE" id="PS00070">
    <property type="entry name" value="ALDEHYDE_DEHYDR_CYS"/>
    <property type="match status" value="1"/>
</dbReference>
<dbReference type="InterPro" id="IPR016162">
    <property type="entry name" value="Ald_DH_N"/>
</dbReference>
<dbReference type="CDD" id="cd07138">
    <property type="entry name" value="ALDH_CddD_SSP0762"/>
    <property type="match status" value="1"/>
</dbReference>
<sequence length="481" mass="51701">MNIHDSFYIDGEWRKACSSQSTEVIDPATERPIARIALGNEEDVDRAVNAARNAFPAFSQWSREQRLALLERILVEYRARREELALRVSEEMGAPLGFALEWQVGIGEAHIARMIEVLKHYEFESSRGSTLVVKEPVGVVALITPWNWPLNQITCKVMPALAAGCTMVLKPSEIAPLDALVFAEILDSAGVPAGVFNLVNGTGVEVGEALSRHPQIDMVSFTGSTRAGVAVAKAGADTVKRIHQELGGKSANILLPDLTTEAGLERAVRQGVLSCFSNTGQSCNAPTRMLVPRQHYQEAVGYAVQAAAGVKVGPPKAADTTIGPLISALQFERVQSWIACGIEEGATVAIGGLGKPQGLDQGYYVKPTIFTDVTAGMRIAQEEIFGPVLVMIAYEDVEHAVALANDSPYGLAAYVQSNDLDTARGVARRLRAGTIAINYPAWDSSAPFGGYKRSGNGREYADFGLDEFLEIKGITGYASAH</sequence>
<dbReference type="EMBL" id="CP015243">
    <property type="protein sequence ID" value="ANF59168.1"/>
    <property type="molecule type" value="Genomic_DNA"/>
</dbReference>
<reference evidence="6 7" key="1">
    <citation type="submission" date="2016-04" db="EMBL/GenBank/DDBJ databases">
        <title>Complete Genome Sequence of Halotalea alkalilenta IHB B 13600.</title>
        <authorList>
            <person name="Swarnkar M.K."/>
            <person name="Sharma A."/>
            <person name="Kaushal K."/>
            <person name="Soni R."/>
            <person name="Rana S."/>
            <person name="Singh A.K."/>
            <person name="Gulati A."/>
        </authorList>
    </citation>
    <scope>NUCLEOTIDE SEQUENCE [LARGE SCALE GENOMIC DNA]</scope>
    <source>
        <strain evidence="6 7">IHB B 13600</strain>
    </source>
</reference>
<dbReference type="STRING" id="376489.A5892_18290"/>
<feature type="domain" description="Aldehyde dehydrogenase" evidence="5">
    <location>
        <begin position="13"/>
        <end position="472"/>
    </location>
</feature>
<name>A0A172YIW8_9GAMM</name>
<dbReference type="PANTHER" id="PTHR42804:SF1">
    <property type="entry name" value="ALDEHYDE DEHYDROGENASE-RELATED"/>
    <property type="match status" value="1"/>
</dbReference>
<dbReference type="GO" id="GO:0004029">
    <property type="term" value="F:aldehyde dehydrogenase (NAD+) activity"/>
    <property type="evidence" value="ECO:0007669"/>
    <property type="project" value="UniProtKB-EC"/>
</dbReference>
<comment type="similarity">
    <text evidence="1">Belongs to the aldehyde dehydrogenase family.</text>
</comment>
<evidence type="ECO:0000256" key="4">
    <source>
        <dbReference type="ARBA" id="ARBA00049194"/>
    </source>
</evidence>
<evidence type="ECO:0000313" key="7">
    <source>
        <dbReference type="Proteomes" id="UP000077875"/>
    </source>
</evidence>
<keyword evidence="7" id="KW-1185">Reference proteome</keyword>
<dbReference type="FunFam" id="3.40.605.10:FF:000007">
    <property type="entry name" value="NAD/NADP-dependent betaine aldehyde dehydrogenase"/>
    <property type="match status" value="1"/>
</dbReference>
<dbReference type="SUPFAM" id="SSF53720">
    <property type="entry name" value="ALDH-like"/>
    <property type="match status" value="1"/>
</dbReference>
<dbReference type="EC" id="1.2.1.3" evidence="3"/>
<proteinExistence type="inferred from homology"/>
<evidence type="ECO:0000256" key="1">
    <source>
        <dbReference type="ARBA" id="ARBA00009986"/>
    </source>
</evidence>
<dbReference type="InterPro" id="IPR016163">
    <property type="entry name" value="Ald_DH_C"/>
</dbReference>
<accession>A0A172YIW8</accession>
<dbReference type="Proteomes" id="UP000077875">
    <property type="component" value="Chromosome"/>
</dbReference>
<evidence type="ECO:0000256" key="2">
    <source>
        <dbReference type="ARBA" id="ARBA00023002"/>
    </source>
</evidence>
<dbReference type="InterPro" id="IPR016160">
    <property type="entry name" value="Ald_DH_CS_CYS"/>
</dbReference>
<evidence type="ECO:0000313" key="6">
    <source>
        <dbReference type="EMBL" id="ANF59168.1"/>
    </source>
</evidence>
<dbReference type="KEGG" id="haa:A5892_18290"/>
<comment type="catalytic activity">
    <reaction evidence="4">
        <text>an aldehyde + NAD(+) + H2O = a carboxylate + NADH + 2 H(+)</text>
        <dbReference type="Rhea" id="RHEA:16185"/>
        <dbReference type="ChEBI" id="CHEBI:15377"/>
        <dbReference type="ChEBI" id="CHEBI:15378"/>
        <dbReference type="ChEBI" id="CHEBI:17478"/>
        <dbReference type="ChEBI" id="CHEBI:29067"/>
        <dbReference type="ChEBI" id="CHEBI:57540"/>
        <dbReference type="ChEBI" id="CHEBI:57945"/>
        <dbReference type="EC" id="1.2.1.3"/>
    </reaction>
</comment>
<evidence type="ECO:0000256" key="3">
    <source>
        <dbReference type="ARBA" id="ARBA00024226"/>
    </source>
</evidence>
<organism evidence="6 7">
    <name type="scientific">Halotalea alkalilenta</name>
    <dbReference type="NCBI Taxonomy" id="376489"/>
    <lineage>
        <taxon>Bacteria</taxon>
        <taxon>Pseudomonadati</taxon>
        <taxon>Pseudomonadota</taxon>
        <taxon>Gammaproteobacteria</taxon>
        <taxon>Oceanospirillales</taxon>
        <taxon>Halomonadaceae</taxon>
        <taxon>Halotalea</taxon>
    </lineage>
</organism>
<dbReference type="RefSeq" id="WP_064124014.1">
    <property type="nucleotide sequence ID" value="NZ_CP015243.1"/>
</dbReference>
<keyword evidence="2" id="KW-0560">Oxidoreductase</keyword>
<dbReference type="Gene3D" id="3.40.605.10">
    <property type="entry name" value="Aldehyde Dehydrogenase, Chain A, domain 1"/>
    <property type="match status" value="1"/>
</dbReference>
<dbReference type="InterPro" id="IPR015590">
    <property type="entry name" value="Aldehyde_DH_dom"/>
</dbReference>
<dbReference type="PANTHER" id="PTHR42804">
    <property type="entry name" value="ALDEHYDE DEHYDROGENASE"/>
    <property type="match status" value="1"/>
</dbReference>
<protein>
    <recommendedName>
        <fullName evidence="3">aldehyde dehydrogenase (NAD(+))</fullName>
        <ecNumber evidence="3">1.2.1.3</ecNumber>
    </recommendedName>
</protein>